<dbReference type="Pfam" id="PF20248">
    <property type="entry name" value="DUF6603"/>
    <property type="match status" value="1"/>
</dbReference>
<reference evidence="2 3" key="1">
    <citation type="submission" date="2016-10" db="EMBL/GenBank/DDBJ databases">
        <authorList>
            <person name="de Groot N.N."/>
        </authorList>
    </citation>
    <scope>NUCLEOTIDE SEQUENCE [LARGE SCALE GENOMIC DNA]</scope>
    <source>
        <strain evidence="2 3">Nl14</strain>
    </source>
</reference>
<evidence type="ECO:0000313" key="3">
    <source>
        <dbReference type="Proteomes" id="UP000182649"/>
    </source>
</evidence>
<gene>
    <name evidence="2" type="ORF">SAMN05216417_109103</name>
</gene>
<evidence type="ECO:0000313" key="2">
    <source>
        <dbReference type="EMBL" id="SFU60482.1"/>
    </source>
</evidence>
<proteinExistence type="predicted"/>
<sequence length="1144" mass="125569">MATNGTLTKLATHFVNAILPLGDIVGDPALFKSYLYRLGWRVDSLPPQYSALANDIADLKGKLESLINDETPENVAAVIDSVVSLIRAIQSINVVPVEIGTVDRDEFLESFKSIFLDLFFSDYLLAEFPEVFNLARLLGVIDVSSESGSDTRSPFRKVKLNLDRIPAIIDDPLKLPLFIYGWNTSNFRFDLLIQHLDELFSTLGVTTYIELDDGRALQSLVPGLDYYSPYKLVFPLNLGYVDNQPIEFLFELIKWPPQNGNPAGVALVLTLPLDLAKAYQFTDDLGLALISDSATSLSVGFVLEADFSLDVLTPFAASPLPFTDKLGISFEYKPTESLPLLGSIEGSRLDLKGGTLAFDILPTTETIELRLRLVLTELSWRLKVEEGDSFIGTITNGNPIEGSVSLDLQWSSLHGINFAVAGLLEWIVPTHIDLGFVMLESFNLRVKPAGNKVPVTVQTSLTTALGPLDIVVRNIGLEAVFTFPPDYSGNLGPVDLDIGFKPPSGAGISVDGGGFKGGGFLDFDPEAAFYFGMLELEFQDRFTLKAFGLLNTRLPNGQSGFSLLIVISSEFTPIQLGLGFKLNGVGGLLGLNRTINIEPLRAGLRANTLSSILFPTDVVAKADRIISDLKQVFPPQEGRFIFGPMAKIGWGTPTLVTIDLGLVIEIPDPVRLFILGVLRAVLPDEKAVILQVQVNFLGEINFERRQLKFDASLFDSKLLGFNLSGDMAIRLDWGADANFLLTVGGFHPAYEPPPMDLPAIRRLTLSLLSGDNPRLRLEMYFAVTSNTAQFGAKLELLASASKFNVYGFLSFDVLFQFNPFYFIAEITAMLALRVGSSSIASIKLTLTLEGPTPWKAQGTASFKICWFFTLKVRFNKTFGEMRNTMLPDLAVLPLLAEALRADDNWEGELPPQRHRLESIREAPELTGELLLHPVGTLKISQKVVPLNVRIDRIGNQRPSDGREFQIVNPQPEMTTNKPREAFAPAQFFDLTDEQKLTSASFKDLDSGVRVGDAVKLHTGYAAAREVQYEVKYIDSQRDQRLGPGRGTNVFDVDPGAFNTWTLQGAIAQSELSFARKRKSSLAPEAVAVSQEPFAIVNSSDLQLFDELSLLGSEHAAVARLNELVQTNPGLRGTLQVVPAFEMAA</sequence>
<name>A0A1I7HIR7_9PROT</name>
<dbReference type="AlphaFoldDB" id="A0A1I7HIR7"/>
<accession>A0A1I7HIR7</accession>
<evidence type="ECO:0000259" key="1">
    <source>
        <dbReference type="Pfam" id="PF20248"/>
    </source>
</evidence>
<organism evidence="2 3">
    <name type="scientific">Nitrosospira multiformis</name>
    <dbReference type="NCBI Taxonomy" id="1231"/>
    <lineage>
        <taxon>Bacteria</taxon>
        <taxon>Pseudomonadati</taxon>
        <taxon>Pseudomonadota</taxon>
        <taxon>Betaproteobacteria</taxon>
        <taxon>Nitrosomonadales</taxon>
        <taxon>Nitrosomonadaceae</taxon>
        <taxon>Nitrosospira</taxon>
    </lineage>
</organism>
<dbReference type="Proteomes" id="UP000182649">
    <property type="component" value="Unassembled WGS sequence"/>
</dbReference>
<protein>
    <recommendedName>
        <fullName evidence="1">DUF6603 domain-containing protein</fullName>
    </recommendedName>
</protein>
<dbReference type="EMBL" id="FPBZ01000009">
    <property type="protein sequence ID" value="SFU60482.1"/>
    <property type="molecule type" value="Genomic_DNA"/>
</dbReference>
<dbReference type="InterPro" id="IPR046538">
    <property type="entry name" value="DUF6603"/>
</dbReference>
<feature type="domain" description="DUF6603" evidence="1">
    <location>
        <begin position="431"/>
        <end position="993"/>
    </location>
</feature>